<evidence type="ECO:0000313" key="4">
    <source>
        <dbReference type="EMBL" id="KAK9161230.1"/>
    </source>
</evidence>
<dbReference type="InterPro" id="IPR007592">
    <property type="entry name" value="GEBP"/>
</dbReference>
<dbReference type="Pfam" id="PF04504">
    <property type="entry name" value="GeBP-like_DBD"/>
    <property type="match status" value="1"/>
</dbReference>
<feature type="domain" description="Glabrous enhancer-binding protein-like DBD" evidence="3">
    <location>
        <begin position="97"/>
        <end position="191"/>
    </location>
</feature>
<feature type="compositionally biased region" description="Basic residues" evidence="2">
    <location>
        <begin position="64"/>
        <end position="73"/>
    </location>
</feature>
<organism evidence="4 5">
    <name type="scientific">Stephania yunnanensis</name>
    <dbReference type="NCBI Taxonomy" id="152371"/>
    <lineage>
        <taxon>Eukaryota</taxon>
        <taxon>Viridiplantae</taxon>
        <taxon>Streptophyta</taxon>
        <taxon>Embryophyta</taxon>
        <taxon>Tracheophyta</taxon>
        <taxon>Spermatophyta</taxon>
        <taxon>Magnoliopsida</taxon>
        <taxon>Ranunculales</taxon>
        <taxon>Menispermaceae</taxon>
        <taxon>Menispermoideae</taxon>
        <taxon>Cissampelideae</taxon>
        <taxon>Stephania</taxon>
    </lineage>
</organism>
<reference evidence="4 5" key="1">
    <citation type="submission" date="2024-01" db="EMBL/GenBank/DDBJ databases">
        <title>Genome assemblies of Stephania.</title>
        <authorList>
            <person name="Yang L."/>
        </authorList>
    </citation>
    <scope>NUCLEOTIDE SEQUENCE [LARGE SCALE GENOMIC DNA]</scope>
    <source>
        <strain evidence="4">YNDBR</strain>
        <tissue evidence="4">Leaf</tissue>
    </source>
</reference>
<dbReference type="GO" id="GO:0005634">
    <property type="term" value="C:nucleus"/>
    <property type="evidence" value="ECO:0007669"/>
    <property type="project" value="TreeGrafter"/>
</dbReference>
<gene>
    <name evidence="4" type="ORF">Syun_007571</name>
</gene>
<accession>A0AAP0PZG2</accession>
<feature type="region of interest" description="Disordered" evidence="2">
    <location>
        <begin position="197"/>
        <end position="216"/>
    </location>
</feature>
<evidence type="ECO:0000313" key="5">
    <source>
        <dbReference type="Proteomes" id="UP001420932"/>
    </source>
</evidence>
<evidence type="ECO:0000259" key="3">
    <source>
        <dbReference type="Pfam" id="PF04504"/>
    </source>
</evidence>
<dbReference type="InterPro" id="IPR053932">
    <property type="entry name" value="GeBP-like_DBD"/>
</dbReference>
<dbReference type="PANTHER" id="PTHR31662">
    <property type="entry name" value="BNAANNG10740D PROTEIN-RELATED"/>
    <property type="match status" value="1"/>
</dbReference>
<evidence type="ECO:0000256" key="2">
    <source>
        <dbReference type="SAM" id="MobiDB-lite"/>
    </source>
</evidence>
<name>A0AAP0PZG2_9MAGN</name>
<dbReference type="GO" id="GO:0006355">
    <property type="term" value="P:regulation of DNA-templated transcription"/>
    <property type="evidence" value="ECO:0007669"/>
    <property type="project" value="InterPro"/>
</dbReference>
<feature type="compositionally biased region" description="Low complexity" evidence="2">
    <location>
        <begin position="21"/>
        <end position="44"/>
    </location>
</feature>
<feature type="region of interest" description="Disordered" evidence="2">
    <location>
        <begin position="1"/>
        <end position="74"/>
    </location>
</feature>
<evidence type="ECO:0000256" key="1">
    <source>
        <dbReference type="ARBA" id="ARBA00010820"/>
    </source>
</evidence>
<dbReference type="AlphaFoldDB" id="A0AAP0PZG2"/>
<comment type="similarity">
    <text evidence="1">Belongs to the GeBP family.</text>
</comment>
<proteinExistence type="inferred from homology"/>
<protein>
    <recommendedName>
        <fullName evidence="3">Glabrous enhancer-binding protein-like DBD domain-containing protein</fullName>
    </recommendedName>
</protein>
<keyword evidence="5" id="KW-1185">Reference proteome</keyword>
<dbReference type="PANTHER" id="PTHR31662:SF33">
    <property type="entry name" value="DNA-BINDING STOREKEEPER PROTEIN TRANSCRIPTIONAL REGULATOR-LIKE PROTEIN"/>
    <property type="match status" value="1"/>
</dbReference>
<comment type="caution">
    <text evidence="4">The sequence shown here is derived from an EMBL/GenBank/DDBJ whole genome shotgun (WGS) entry which is preliminary data.</text>
</comment>
<dbReference type="Proteomes" id="UP001420932">
    <property type="component" value="Unassembled WGS sequence"/>
</dbReference>
<sequence>MESAAMVVDHGEEDPFEGQASSVISFHSSSSSSSSSQDSVDNNSGDAPTKRLKKRQTEDSEPNKKKKDKKKMKKSNDFGQWGLVVALPSDEPRKWIQRVWDENDEVAIFEGMIDYIENGGDPYVDAAGFLDSIRESLHFDPTVKMLKCKICKLKTKYDNIAKKRRGGDGEDPVFARPHELKCYGLWKEIWGPNNSKSGSVGIRTHKKKVKTDSEMGEDANRELSSKVIKPDWSMFPCLTDLMGLDSDSFQALCTPGGRRVIEKGNLRAENVKACLEWIDQLREKVMKIDKFLESSDSEELSE</sequence>
<dbReference type="EMBL" id="JBBNAF010000003">
    <property type="protein sequence ID" value="KAK9161230.1"/>
    <property type="molecule type" value="Genomic_DNA"/>
</dbReference>